<comment type="caution">
    <text evidence="2">The sequence shown here is derived from an EMBL/GenBank/DDBJ whole genome shotgun (WGS) entry which is preliminary data.</text>
</comment>
<dbReference type="InterPro" id="IPR016024">
    <property type="entry name" value="ARM-type_fold"/>
</dbReference>
<accession>A0A4S4MUW6</accession>
<feature type="compositionally biased region" description="Acidic residues" evidence="1">
    <location>
        <begin position="575"/>
        <end position="593"/>
    </location>
</feature>
<reference evidence="2 3" key="1">
    <citation type="submission" date="2019-02" db="EMBL/GenBank/DDBJ databases">
        <title>Genome sequencing of the rare red list fungi Antrodiella citrinella (Flaviporus citrinellus).</title>
        <authorList>
            <person name="Buettner E."/>
            <person name="Kellner H."/>
        </authorList>
    </citation>
    <scope>NUCLEOTIDE SEQUENCE [LARGE SCALE GENOMIC DNA]</scope>
    <source>
        <strain evidence="2 3">DSM 108506</strain>
    </source>
</reference>
<feature type="region of interest" description="Disordered" evidence="1">
    <location>
        <begin position="573"/>
        <end position="593"/>
    </location>
</feature>
<evidence type="ECO:0000313" key="2">
    <source>
        <dbReference type="EMBL" id="THH29108.1"/>
    </source>
</evidence>
<protein>
    <submittedName>
        <fullName evidence="2">Uncharacterized protein</fullName>
    </submittedName>
</protein>
<dbReference type="Proteomes" id="UP000308730">
    <property type="component" value="Unassembled WGS sequence"/>
</dbReference>
<dbReference type="EMBL" id="SGPM01000139">
    <property type="protein sequence ID" value="THH29108.1"/>
    <property type="molecule type" value="Genomic_DNA"/>
</dbReference>
<dbReference type="AlphaFoldDB" id="A0A4S4MUW6"/>
<keyword evidence="3" id="KW-1185">Reference proteome</keyword>
<feature type="region of interest" description="Disordered" evidence="1">
    <location>
        <begin position="263"/>
        <end position="283"/>
    </location>
</feature>
<feature type="compositionally biased region" description="Polar residues" evidence="1">
    <location>
        <begin position="1"/>
        <end position="31"/>
    </location>
</feature>
<evidence type="ECO:0000256" key="1">
    <source>
        <dbReference type="SAM" id="MobiDB-lite"/>
    </source>
</evidence>
<dbReference type="SUPFAM" id="SSF48371">
    <property type="entry name" value="ARM repeat"/>
    <property type="match status" value="1"/>
</dbReference>
<name>A0A4S4MUW6_9APHY</name>
<dbReference type="OrthoDB" id="2591260at2759"/>
<organism evidence="2 3">
    <name type="scientific">Antrodiella citrinella</name>
    <dbReference type="NCBI Taxonomy" id="2447956"/>
    <lineage>
        <taxon>Eukaryota</taxon>
        <taxon>Fungi</taxon>
        <taxon>Dikarya</taxon>
        <taxon>Basidiomycota</taxon>
        <taxon>Agaricomycotina</taxon>
        <taxon>Agaricomycetes</taxon>
        <taxon>Polyporales</taxon>
        <taxon>Steccherinaceae</taxon>
        <taxon>Antrodiella</taxon>
    </lineage>
</organism>
<proteinExistence type="predicted"/>
<evidence type="ECO:0000313" key="3">
    <source>
        <dbReference type="Proteomes" id="UP000308730"/>
    </source>
</evidence>
<feature type="region of interest" description="Disordered" evidence="1">
    <location>
        <begin position="1"/>
        <end position="42"/>
    </location>
</feature>
<sequence>METPKSVMTTSKQPQAVQMSAVNPPARTQCQHTEEPKKGLAARLRGGGAGKVRYDYPYGVMLPTDDRPTYRTASLVHWSASFASSAARAEKENRSSHFTHVAWSERNEIHTLSATLGRGKPLKSSGLRQQPGRSILKKVQVPLPSMDECQRETTPEPSDPLVDLTYLESSVKAIIATEIVLKDLVEAYNTLTLRIRACVAGNTDADASWPLFQPIRKNREAFVDALVRDLGRALEKPLSQTVEPESDEECKMIEDVEEPCEDAFKGLPSPKESPKKKRKGMSAEQVKHARDLCTTCHATLKFLSAVFTIPAVYRLFKEKQLRFVLTHVLAIPLAEALPTPNARKTYALAIFLIQTQRLPDEVLEPAANRIAYAIRRGIEGELGKEGKKGSINDGLKAVHDLATTYPAIFVPAFTELLPSVFACLLGPTYAIRTQSCSALGGFAIASASIPLSPVHTRISAYTALYLTDVPPGTPSKKGSPMDDSAIVRTLRMLLKTSDPVVAAQGPVWALCLMASFVVMLRKAVYSNAKVTPIFVALFNVGLHHPKSSVRGLVTAVWRTMTWAYFTPPLMKLPSSDDEVEEEEDAEEDVDTQEAETRYGKLWKVLSGVTEMGNGVSSVGALLSTETEDNLRRAVYVMKRMGRNGGAACKDAMDLVCQLVSQGAENEWEPMKLLPNALFSTNPGLLTAEYNELAQAVRPILARFPGVEDVRALTDEELSQPWVFMGLLNVWMEGLRNLRLFWGCKELPEEIHEVWLRLLQVNVKTLTEAENDAELRRLADGVVTVLCDILDEEDLDLSSGVDDTNSNVLPTIPIELQASPGSWRKLALKSFVVEQLWIVVRDTVPRDVLAEPTEMFLAYLIQHEPHLVPDVLQADQAHASWAQLCATVALTCETAEVEAFFGGRRCSADKKKSWEWVPAVRSQVWSQFIKVWDDRQVNWESGVLLLAVPFSSSSSWELDNEDLNSWDGYLRYTMDKALDYGVDS</sequence>
<gene>
    <name evidence="2" type="ORF">EUX98_g5072</name>
</gene>